<accession>A0A151TC14</accession>
<dbReference type="InterPro" id="IPR031052">
    <property type="entry name" value="FHY3/FAR1"/>
</dbReference>
<keyword evidence="3" id="KW-1185">Reference proteome</keyword>
<dbReference type="AlphaFoldDB" id="A0A151TC14"/>
<protein>
    <recommendedName>
        <fullName evidence="1">Protein FAR1-RELATED SEQUENCE</fullName>
    </recommendedName>
</protein>
<organism evidence="2 3">
    <name type="scientific">Cajanus cajan</name>
    <name type="common">Pigeon pea</name>
    <name type="synonym">Cajanus indicus</name>
    <dbReference type="NCBI Taxonomy" id="3821"/>
    <lineage>
        <taxon>Eukaryota</taxon>
        <taxon>Viridiplantae</taxon>
        <taxon>Streptophyta</taxon>
        <taxon>Embryophyta</taxon>
        <taxon>Tracheophyta</taxon>
        <taxon>Spermatophyta</taxon>
        <taxon>Magnoliopsida</taxon>
        <taxon>eudicotyledons</taxon>
        <taxon>Gunneridae</taxon>
        <taxon>Pentapetalae</taxon>
        <taxon>rosids</taxon>
        <taxon>fabids</taxon>
        <taxon>Fabales</taxon>
        <taxon>Fabaceae</taxon>
        <taxon>Papilionoideae</taxon>
        <taxon>50 kb inversion clade</taxon>
        <taxon>NPAAA clade</taxon>
        <taxon>indigoferoid/millettioid clade</taxon>
        <taxon>Phaseoleae</taxon>
        <taxon>Cajanus</taxon>
    </lineage>
</organism>
<keyword evidence="1" id="KW-0863">Zinc-finger</keyword>
<dbReference type="Gramene" id="C.cajan_18611.t">
    <property type="protein sequence ID" value="C.cajan_18611.t.cds1"/>
    <property type="gene ID" value="C.cajan_18611"/>
</dbReference>
<dbReference type="Proteomes" id="UP000075243">
    <property type="component" value="Chromosome 7"/>
</dbReference>
<evidence type="ECO:0000313" key="3">
    <source>
        <dbReference type="Proteomes" id="UP000075243"/>
    </source>
</evidence>
<comment type="subcellular location">
    <subcellularLocation>
        <location evidence="1">Nucleus</location>
    </subcellularLocation>
</comment>
<comment type="similarity">
    <text evidence="1">Belongs to the FHY3/FAR1 family.</text>
</comment>
<keyword evidence="1" id="KW-0862">Zinc</keyword>
<sequence>MIEDFGLQENEWLSSLFFDHGRSMSIHVKSIFWARMSTTQRNESMNAFFDRYVNSTC</sequence>
<name>A0A151TC14_CAJCA</name>
<proteinExistence type="inferred from homology"/>
<evidence type="ECO:0000313" key="2">
    <source>
        <dbReference type="EMBL" id="KYP64554.1"/>
    </source>
</evidence>
<dbReference type="PANTHER" id="PTHR31669">
    <property type="entry name" value="PROTEIN FAR1-RELATED SEQUENCE 10-RELATED"/>
    <property type="match status" value="1"/>
</dbReference>
<reference evidence="2 3" key="1">
    <citation type="journal article" date="2012" name="Nat. Biotechnol.">
        <title>Draft genome sequence of pigeonpea (Cajanus cajan), an orphan legume crop of resource-poor farmers.</title>
        <authorList>
            <person name="Varshney R.K."/>
            <person name="Chen W."/>
            <person name="Li Y."/>
            <person name="Bharti A.K."/>
            <person name="Saxena R.K."/>
            <person name="Schlueter J.A."/>
            <person name="Donoghue M.T."/>
            <person name="Azam S."/>
            <person name="Fan G."/>
            <person name="Whaley A.M."/>
            <person name="Farmer A.D."/>
            <person name="Sheridan J."/>
            <person name="Iwata A."/>
            <person name="Tuteja R."/>
            <person name="Penmetsa R.V."/>
            <person name="Wu W."/>
            <person name="Upadhyaya H.D."/>
            <person name="Yang S.P."/>
            <person name="Shah T."/>
            <person name="Saxena K.B."/>
            <person name="Michael T."/>
            <person name="McCombie W.R."/>
            <person name="Yang B."/>
            <person name="Zhang G."/>
            <person name="Yang H."/>
            <person name="Wang J."/>
            <person name="Spillane C."/>
            <person name="Cook D.R."/>
            <person name="May G.D."/>
            <person name="Xu X."/>
            <person name="Jackson S.A."/>
        </authorList>
    </citation>
    <scope>NUCLEOTIDE SEQUENCE [LARGE SCALE GENOMIC DNA]</scope>
    <source>
        <strain evidence="3">cv. Asha</strain>
    </source>
</reference>
<keyword evidence="1" id="KW-0479">Metal-binding</keyword>
<evidence type="ECO:0000256" key="1">
    <source>
        <dbReference type="RuleBase" id="RU367018"/>
    </source>
</evidence>
<dbReference type="GO" id="GO:0006355">
    <property type="term" value="P:regulation of DNA-templated transcription"/>
    <property type="evidence" value="ECO:0007669"/>
    <property type="project" value="UniProtKB-UniRule"/>
</dbReference>
<dbReference type="EMBL" id="CM003609">
    <property type="protein sequence ID" value="KYP64554.1"/>
    <property type="molecule type" value="Genomic_DNA"/>
</dbReference>
<comment type="function">
    <text evidence="1">Putative transcription activator involved in regulating light control of development.</text>
</comment>
<gene>
    <name evidence="2" type="ORF">KK1_019154</name>
</gene>
<dbReference type="GO" id="GO:0008270">
    <property type="term" value="F:zinc ion binding"/>
    <property type="evidence" value="ECO:0007669"/>
    <property type="project" value="UniProtKB-UniRule"/>
</dbReference>
<keyword evidence="1" id="KW-0539">Nucleus</keyword>
<dbReference type="PANTHER" id="PTHR31669:SF283">
    <property type="entry name" value="PROTEIN FAR1-RELATED SEQUENCE"/>
    <property type="match status" value="1"/>
</dbReference>
<dbReference type="GO" id="GO:0005634">
    <property type="term" value="C:nucleus"/>
    <property type="evidence" value="ECO:0007669"/>
    <property type="project" value="UniProtKB-SubCell"/>
</dbReference>